<organism evidence="1 2">
    <name type="scientific">Chlamydomonas reinhardtii</name>
    <name type="common">Chlamydomonas smithii</name>
    <dbReference type="NCBI Taxonomy" id="3055"/>
    <lineage>
        <taxon>Eukaryota</taxon>
        <taxon>Viridiplantae</taxon>
        <taxon>Chlorophyta</taxon>
        <taxon>core chlorophytes</taxon>
        <taxon>Chlorophyceae</taxon>
        <taxon>CS clade</taxon>
        <taxon>Chlamydomonadales</taxon>
        <taxon>Chlamydomonadaceae</taxon>
        <taxon>Chlamydomonas</taxon>
    </lineage>
</organism>
<reference evidence="1 2" key="1">
    <citation type="journal article" date="2007" name="Science">
        <title>The Chlamydomonas genome reveals the evolution of key animal and plant functions.</title>
        <authorList>
            <person name="Merchant S.S."/>
            <person name="Prochnik S.E."/>
            <person name="Vallon O."/>
            <person name="Harris E.H."/>
            <person name="Karpowicz S.J."/>
            <person name="Witman G.B."/>
            <person name="Terry A."/>
            <person name="Salamov A."/>
            <person name="Fritz-Laylin L.K."/>
            <person name="Marechal-Drouard L."/>
            <person name="Marshall W.F."/>
            <person name="Qu L.H."/>
            <person name="Nelson D.R."/>
            <person name="Sanderfoot A.A."/>
            <person name="Spalding M.H."/>
            <person name="Kapitonov V.V."/>
            <person name="Ren Q."/>
            <person name="Ferris P."/>
            <person name="Lindquist E."/>
            <person name="Shapiro H."/>
            <person name="Lucas S.M."/>
            <person name="Grimwood J."/>
            <person name="Schmutz J."/>
            <person name="Cardol P."/>
            <person name="Cerutti H."/>
            <person name="Chanfreau G."/>
            <person name="Chen C.L."/>
            <person name="Cognat V."/>
            <person name="Croft M.T."/>
            <person name="Dent R."/>
            <person name="Dutcher S."/>
            <person name="Fernandez E."/>
            <person name="Fukuzawa H."/>
            <person name="Gonzalez-Ballester D."/>
            <person name="Gonzalez-Halphen D."/>
            <person name="Hallmann A."/>
            <person name="Hanikenne M."/>
            <person name="Hippler M."/>
            <person name="Inwood W."/>
            <person name="Jabbari K."/>
            <person name="Kalanon M."/>
            <person name="Kuras R."/>
            <person name="Lefebvre P.A."/>
            <person name="Lemaire S.D."/>
            <person name="Lobanov A.V."/>
            <person name="Lohr M."/>
            <person name="Manuell A."/>
            <person name="Meier I."/>
            <person name="Mets L."/>
            <person name="Mittag M."/>
            <person name="Mittelmeier T."/>
            <person name="Moroney J.V."/>
            <person name="Moseley J."/>
            <person name="Napoli C."/>
            <person name="Nedelcu A.M."/>
            <person name="Niyogi K."/>
            <person name="Novoselov S.V."/>
            <person name="Paulsen I.T."/>
            <person name="Pazour G."/>
            <person name="Purton S."/>
            <person name="Ral J.P."/>
            <person name="Riano-Pachon D.M."/>
            <person name="Riekhof W."/>
            <person name="Rymarquis L."/>
            <person name="Schroda M."/>
            <person name="Stern D."/>
            <person name="Umen J."/>
            <person name="Willows R."/>
            <person name="Wilson N."/>
            <person name="Zimmer S.L."/>
            <person name="Allmer J."/>
            <person name="Balk J."/>
            <person name="Bisova K."/>
            <person name="Chen C.J."/>
            <person name="Elias M."/>
            <person name="Gendler K."/>
            <person name="Hauser C."/>
            <person name="Lamb M.R."/>
            <person name="Ledford H."/>
            <person name="Long J.C."/>
            <person name="Minagawa J."/>
            <person name="Page M.D."/>
            <person name="Pan J."/>
            <person name="Pootakham W."/>
            <person name="Roje S."/>
            <person name="Rose A."/>
            <person name="Stahlberg E."/>
            <person name="Terauchi A.M."/>
            <person name="Yang P."/>
            <person name="Ball S."/>
            <person name="Bowler C."/>
            <person name="Dieckmann C.L."/>
            <person name="Gladyshev V.N."/>
            <person name="Green P."/>
            <person name="Jorgensen R."/>
            <person name="Mayfield S."/>
            <person name="Mueller-Roeber B."/>
            <person name="Rajamani S."/>
            <person name="Sayre R.T."/>
            <person name="Brokstein P."/>
            <person name="Dubchak I."/>
            <person name="Goodstein D."/>
            <person name="Hornick L."/>
            <person name="Huang Y.W."/>
            <person name="Jhaveri J."/>
            <person name="Luo Y."/>
            <person name="Martinez D."/>
            <person name="Ngau W.C."/>
            <person name="Otillar B."/>
            <person name="Poliakov A."/>
            <person name="Porter A."/>
            <person name="Szajkowski L."/>
            <person name="Werner G."/>
            <person name="Zhou K."/>
            <person name="Grigoriev I.V."/>
            <person name="Rokhsar D.S."/>
            <person name="Grossman A.R."/>
        </authorList>
    </citation>
    <scope>NUCLEOTIDE SEQUENCE [LARGE SCALE GENOMIC DNA]</scope>
    <source>
        <strain evidence="2">CC-503</strain>
    </source>
</reference>
<dbReference type="InParanoid" id="A0A2K3E3S6"/>
<gene>
    <name evidence="1" type="ORF">CHLRE_02g145902v5</name>
</gene>
<dbReference type="GeneID" id="66052642"/>
<proteinExistence type="predicted"/>
<dbReference type="KEGG" id="cre:CHLRE_02g145902v5"/>
<evidence type="ECO:0000313" key="2">
    <source>
        <dbReference type="Proteomes" id="UP000006906"/>
    </source>
</evidence>
<protein>
    <submittedName>
        <fullName evidence="1">Uncharacterized protein</fullName>
    </submittedName>
</protein>
<accession>A0A2K3E3S6</accession>
<dbReference type="Proteomes" id="UP000006906">
    <property type="component" value="Chromosome 2"/>
</dbReference>
<sequence>MCNKKTFEKIFSRAYSALAHEDVSTISTVLFSWPSAVAMGGSVIAVPGKNILEIVETSSCASALYARLKIF</sequence>
<dbReference type="Gramene" id="PNW87426">
    <property type="protein sequence ID" value="PNW87426"/>
    <property type="gene ID" value="CHLRE_02g145902v5"/>
</dbReference>
<dbReference type="AlphaFoldDB" id="A0A2K3E3S6"/>
<dbReference type="EMBL" id="CM008963">
    <property type="protein sequence ID" value="PNW87426.1"/>
    <property type="molecule type" value="Genomic_DNA"/>
</dbReference>
<keyword evidence="2" id="KW-1185">Reference proteome</keyword>
<evidence type="ECO:0000313" key="1">
    <source>
        <dbReference type="EMBL" id="PNW87426.1"/>
    </source>
</evidence>
<dbReference type="RefSeq" id="XP_042927722.1">
    <property type="nucleotide sequence ID" value="XM_043060309.1"/>
</dbReference>
<name>A0A2K3E3S6_CHLRE</name>